<dbReference type="SUPFAM" id="SSF74653">
    <property type="entry name" value="TolA/TonB C-terminal domain"/>
    <property type="match status" value="1"/>
</dbReference>
<feature type="non-terminal residue" evidence="6">
    <location>
        <position position="1"/>
    </location>
</feature>
<name>A0ABX1TMM3_9GAMM</name>
<accession>A0ABX1TMM3</accession>
<proteinExistence type="predicted"/>
<comment type="caution">
    <text evidence="6">The sequence shown here is derived from an EMBL/GenBank/DDBJ whole genome shotgun (WGS) entry which is preliminary data.</text>
</comment>
<evidence type="ECO:0000313" key="7">
    <source>
        <dbReference type="Proteomes" id="UP000760480"/>
    </source>
</evidence>
<evidence type="ECO:0000256" key="4">
    <source>
        <dbReference type="ARBA" id="ARBA00023136"/>
    </source>
</evidence>
<evidence type="ECO:0000256" key="5">
    <source>
        <dbReference type="SAM" id="MobiDB-lite"/>
    </source>
</evidence>
<dbReference type="InterPro" id="IPR006260">
    <property type="entry name" value="TonB/TolA_C"/>
</dbReference>
<dbReference type="Gene3D" id="3.30.1150.10">
    <property type="match status" value="1"/>
</dbReference>
<evidence type="ECO:0000313" key="6">
    <source>
        <dbReference type="EMBL" id="NMQ19966.1"/>
    </source>
</evidence>
<keyword evidence="7" id="KW-1185">Reference proteome</keyword>
<dbReference type="RefSeq" id="WP_169249231.1">
    <property type="nucleotide sequence ID" value="NZ_SPMZ01000035.1"/>
</dbReference>
<organism evidence="6 7">
    <name type="scientific">Candidatus Competibacter phosphatis</name>
    <dbReference type="NCBI Taxonomy" id="221280"/>
    <lineage>
        <taxon>Bacteria</taxon>
        <taxon>Pseudomonadati</taxon>
        <taxon>Pseudomonadota</taxon>
        <taxon>Gammaproteobacteria</taxon>
        <taxon>Candidatus Competibacteraceae</taxon>
        <taxon>Candidatus Competibacter</taxon>
    </lineage>
</organism>
<evidence type="ECO:0000256" key="1">
    <source>
        <dbReference type="ARBA" id="ARBA00004167"/>
    </source>
</evidence>
<comment type="subcellular location">
    <subcellularLocation>
        <location evidence="1">Membrane</location>
        <topology evidence="1">Single-pass membrane protein</topology>
    </subcellularLocation>
</comment>
<keyword evidence="4" id="KW-0472">Membrane</keyword>
<dbReference type="EMBL" id="SPMZ01000035">
    <property type="protein sequence ID" value="NMQ19966.1"/>
    <property type="molecule type" value="Genomic_DNA"/>
</dbReference>
<dbReference type="NCBIfam" id="TIGR01352">
    <property type="entry name" value="tonB_Cterm"/>
    <property type="match status" value="1"/>
</dbReference>
<dbReference type="Proteomes" id="UP000760480">
    <property type="component" value="Unassembled WGS sequence"/>
</dbReference>
<keyword evidence="3" id="KW-1133">Transmembrane helix</keyword>
<feature type="region of interest" description="Disordered" evidence="5">
    <location>
        <begin position="1"/>
        <end position="46"/>
    </location>
</feature>
<gene>
    <name evidence="6" type="ORF">E4P82_12615</name>
</gene>
<keyword evidence="2" id="KW-0812">Transmembrane</keyword>
<protein>
    <submittedName>
        <fullName evidence="6">Cell envelope integrity protein TolA</fullName>
    </submittedName>
</protein>
<evidence type="ECO:0000256" key="3">
    <source>
        <dbReference type="ARBA" id="ARBA00022989"/>
    </source>
</evidence>
<reference evidence="6 7" key="1">
    <citation type="submission" date="2019-03" db="EMBL/GenBank/DDBJ databases">
        <title>Metabolic reconstructions from genomes of highly enriched 'Candidatus Accumulibacter' and 'Candidatus Competibacter' bioreactor populations.</title>
        <authorList>
            <person name="Annavajhala M.K."/>
            <person name="Welles L."/>
            <person name="Abbas B."/>
            <person name="Sorokin D."/>
            <person name="Park H."/>
            <person name="Van Loosdrecht M."/>
            <person name="Chandran K."/>
        </authorList>
    </citation>
    <scope>NUCLEOTIDE SEQUENCE [LARGE SCALE GENOMIC DNA]</scope>
    <source>
        <strain evidence="6 7">SBR_G</strain>
    </source>
</reference>
<evidence type="ECO:0000256" key="2">
    <source>
        <dbReference type="ARBA" id="ARBA00022692"/>
    </source>
</evidence>
<sequence>EAERQAAAEAKRQAAAEAKRQAEEARKAAAEEARRKAEEDARRKAEEARKLALELAAREAAGNFARSVIQPYVKRQWNPPPNSYSGLSCELLVTVASSGVVTQVRVIRSSGDSLFDNSAMAAVRRASPLPMPGKAEQASILARESLKIKFSPMDSN</sequence>
<dbReference type="Pfam" id="PF13103">
    <property type="entry name" value="TonB_2"/>
    <property type="match status" value="1"/>
</dbReference>